<evidence type="ECO:0000313" key="12">
    <source>
        <dbReference type="EMBL" id="KAA4089852.1"/>
    </source>
</evidence>
<sequence length="1021" mass="112480">MNEYLEYRLKSLLLMIMGLVFSVQVFAQAITVKGVVKDSAGEPVIGANVVVVGTTNGTITDFDGNFTIKANKNAKLEISFIGYKNTVVKVSPNMNIVLKDDTQLLDDVVVIGYGAVKKKELTGAVAQVKSEDITKINTSDLGNALQGMVSGVSVTAESGAPGAGSEILIRGVASVNGQNTPLYVVDGVPQEGDPRISPNEIETIDILKDAASCAIYGTRGAAGVILITTKKGKEGKMSASFDASYGIKKITSTDYLMNTQEQTYFNLLFKRNTGTSNTYDDTTLLDLYRSLQYYHNDTNLLDQVFVDNAATQNYSLTLSGGNNGLTYSIMNGFYKQDGSVINSGFNRYNTRINLGYKRKRLTMNASVGLSVEDTDYSPAGLILQAIKYSPTQPEIKPGDTFETVGGNEQNRLTYVLDSFFSEDYQRMTNSFANFNINYELFKGFNVSGRVALKESGGYRRNFRPYKEIKDQDGELITKPEDSYISMISTNRNSIVWDFGAQYRKTVKGHKVTAFAGVTGEEYVYEGFTAKKQGVVDNDIKVLNGGSLNPSATSSDNYVNRLIGSIGRLQYDWRGRYLISASIRCDGSSRFASNNRWGFFPSASAAWNISDEPFFKPLADVVNNFKLRGSYGTTGNQNFTPYTFSGVITNGYDYVIGDASNQSLAIGSIQSEYSNQNVKWETTRQYNIGVDLALFNNKFTLAAEYYSTDKKDMLFPVTLPGSTGATKTLVMNVGNMTNSGYELTARYRSAIKGFSYDFSGTFSTNKNKVTRINGDGTRISAYPQGLVSGAAARSQVTFIAEGYEAGAFFLYPTDGIINTPEKLAEYQKINPTAQMGDLIFVDTNKDGKISDDDRVYSGSGLPKYEIGFNMQFRYKGFDLYANLYSALGHKIMNGSRATAFGYGRHKDLVAQYTEFNTDSPIPTYRGDVKGHENYRADTDLWLEDGSYLRLKSITLGYSLSKALVTRMRLSNLRFYISGQNLFTLTKYSGYDPEIGGGINKRGMDMGNYPTFATYSVGLNLSF</sequence>
<evidence type="ECO:0000256" key="2">
    <source>
        <dbReference type="ARBA" id="ARBA00022448"/>
    </source>
</evidence>
<comment type="similarity">
    <text evidence="8 9">Belongs to the TonB-dependent receptor family.</text>
</comment>
<evidence type="ECO:0000259" key="11">
    <source>
        <dbReference type="Pfam" id="PF07715"/>
    </source>
</evidence>
<feature type="domain" description="TonB-dependent receptor plug" evidence="11">
    <location>
        <begin position="118"/>
        <end position="224"/>
    </location>
</feature>
<dbReference type="EMBL" id="VWKB01000050">
    <property type="protein sequence ID" value="KAA4089852.1"/>
    <property type="molecule type" value="Genomic_DNA"/>
</dbReference>
<keyword evidence="4 8" id="KW-0812">Transmembrane</keyword>
<dbReference type="AlphaFoldDB" id="A0A5M5D0M3"/>
<dbReference type="Gene3D" id="2.60.40.1120">
    <property type="entry name" value="Carboxypeptidase-like, regulatory domain"/>
    <property type="match status" value="1"/>
</dbReference>
<keyword evidence="3 8" id="KW-1134">Transmembrane beta strand</keyword>
<keyword evidence="6 8" id="KW-0472">Membrane</keyword>
<keyword evidence="2 8" id="KW-0813">Transport</keyword>
<keyword evidence="5 9" id="KW-0798">TonB box</keyword>
<dbReference type="PROSITE" id="PS52016">
    <property type="entry name" value="TONB_DEPENDENT_REC_3"/>
    <property type="match status" value="1"/>
</dbReference>
<comment type="subcellular location">
    <subcellularLocation>
        <location evidence="1 8">Cell outer membrane</location>
        <topology evidence="1 8">Multi-pass membrane protein</topology>
    </subcellularLocation>
</comment>
<dbReference type="Gene3D" id="2.40.170.20">
    <property type="entry name" value="TonB-dependent receptor, beta-barrel domain"/>
    <property type="match status" value="1"/>
</dbReference>
<dbReference type="GO" id="GO:0009279">
    <property type="term" value="C:cell outer membrane"/>
    <property type="evidence" value="ECO:0007669"/>
    <property type="project" value="UniProtKB-SubCell"/>
</dbReference>
<accession>A0A5M5D0M3</accession>
<name>A0A5M5D0M3_BACOV</name>
<keyword evidence="7 8" id="KW-0998">Cell outer membrane</keyword>
<evidence type="ECO:0000256" key="4">
    <source>
        <dbReference type="ARBA" id="ARBA00022692"/>
    </source>
</evidence>
<protein>
    <submittedName>
        <fullName evidence="12">TonB-dependent receptor</fullName>
    </submittedName>
</protein>
<dbReference type="NCBIfam" id="TIGR04056">
    <property type="entry name" value="OMP_RagA_SusC"/>
    <property type="match status" value="1"/>
</dbReference>
<evidence type="ECO:0000256" key="9">
    <source>
        <dbReference type="RuleBase" id="RU003357"/>
    </source>
</evidence>
<dbReference type="SUPFAM" id="SSF49464">
    <property type="entry name" value="Carboxypeptidase regulatory domain-like"/>
    <property type="match status" value="1"/>
</dbReference>
<dbReference type="FunFam" id="2.170.130.10:FF:000008">
    <property type="entry name" value="SusC/RagA family TonB-linked outer membrane protein"/>
    <property type="match status" value="1"/>
</dbReference>
<keyword evidence="12" id="KW-0675">Receptor</keyword>
<dbReference type="Pfam" id="PF07715">
    <property type="entry name" value="Plug"/>
    <property type="match status" value="1"/>
</dbReference>
<evidence type="ECO:0000256" key="8">
    <source>
        <dbReference type="PROSITE-ProRule" id="PRU01360"/>
    </source>
</evidence>
<dbReference type="FunFam" id="2.60.40.1120:FF:000003">
    <property type="entry name" value="Outer membrane protein Omp121"/>
    <property type="match status" value="1"/>
</dbReference>
<evidence type="ECO:0000256" key="6">
    <source>
        <dbReference type="ARBA" id="ARBA00023136"/>
    </source>
</evidence>
<dbReference type="Gene3D" id="2.170.130.10">
    <property type="entry name" value="TonB-dependent receptor, plug domain"/>
    <property type="match status" value="1"/>
</dbReference>
<evidence type="ECO:0000256" key="1">
    <source>
        <dbReference type="ARBA" id="ARBA00004571"/>
    </source>
</evidence>
<comment type="caution">
    <text evidence="12">The sequence shown here is derived from an EMBL/GenBank/DDBJ whole genome shotgun (WGS) entry which is preliminary data.</text>
</comment>
<reference evidence="12 13" key="1">
    <citation type="journal article" date="2019" name="Nat. Med.">
        <title>A library of human gut bacterial isolates paired with longitudinal multiomics data enables mechanistic microbiome research.</title>
        <authorList>
            <person name="Poyet M."/>
            <person name="Groussin M."/>
            <person name="Gibbons S.M."/>
            <person name="Avila-Pacheco J."/>
            <person name="Jiang X."/>
            <person name="Kearney S.M."/>
            <person name="Perrotta A.R."/>
            <person name="Berdy B."/>
            <person name="Zhao S."/>
            <person name="Lieberman T.D."/>
            <person name="Swanson P.K."/>
            <person name="Smith M."/>
            <person name="Roesemann S."/>
            <person name="Alexander J.E."/>
            <person name="Rich S.A."/>
            <person name="Livny J."/>
            <person name="Vlamakis H."/>
            <person name="Clish C."/>
            <person name="Bullock K."/>
            <person name="Deik A."/>
            <person name="Scott J."/>
            <person name="Pierce K.A."/>
            <person name="Xavier R.J."/>
            <person name="Alm E.J."/>
        </authorList>
    </citation>
    <scope>NUCLEOTIDE SEQUENCE [LARGE SCALE GENOMIC DNA]</scope>
    <source>
        <strain evidence="12 13">BIOML-A134</strain>
    </source>
</reference>
<dbReference type="InterPro" id="IPR000531">
    <property type="entry name" value="Beta-barrel_TonB"/>
</dbReference>
<dbReference type="SUPFAM" id="SSF56935">
    <property type="entry name" value="Porins"/>
    <property type="match status" value="1"/>
</dbReference>
<evidence type="ECO:0000256" key="3">
    <source>
        <dbReference type="ARBA" id="ARBA00022452"/>
    </source>
</evidence>
<dbReference type="InterPro" id="IPR012910">
    <property type="entry name" value="Plug_dom"/>
</dbReference>
<evidence type="ECO:0000259" key="10">
    <source>
        <dbReference type="Pfam" id="PF00593"/>
    </source>
</evidence>
<feature type="domain" description="TonB-dependent receptor-like beta-barrel" evidence="10">
    <location>
        <begin position="388"/>
        <end position="813"/>
    </location>
</feature>
<gene>
    <name evidence="12" type="ORF">F3D66_26225</name>
</gene>
<evidence type="ECO:0000313" key="13">
    <source>
        <dbReference type="Proteomes" id="UP000473905"/>
    </source>
</evidence>
<evidence type="ECO:0000256" key="7">
    <source>
        <dbReference type="ARBA" id="ARBA00023237"/>
    </source>
</evidence>
<dbReference type="InterPro" id="IPR039426">
    <property type="entry name" value="TonB-dep_rcpt-like"/>
</dbReference>
<dbReference type="InterPro" id="IPR008969">
    <property type="entry name" value="CarboxyPept-like_regulatory"/>
</dbReference>
<dbReference type="InterPro" id="IPR037066">
    <property type="entry name" value="Plug_dom_sf"/>
</dbReference>
<proteinExistence type="inferred from homology"/>
<organism evidence="12 13">
    <name type="scientific">Bacteroides ovatus</name>
    <dbReference type="NCBI Taxonomy" id="28116"/>
    <lineage>
        <taxon>Bacteria</taxon>
        <taxon>Pseudomonadati</taxon>
        <taxon>Bacteroidota</taxon>
        <taxon>Bacteroidia</taxon>
        <taxon>Bacteroidales</taxon>
        <taxon>Bacteroidaceae</taxon>
        <taxon>Bacteroides</taxon>
    </lineage>
</organism>
<dbReference type="NCBIfam" id="TIGR04057">
    <property type="entry name" value="SusC_RagA_signa"/>
    <property type="match status" value="1"/>
</dbReference>
<dbReference type="Pfam" id="PF13715">
    <property type="entry name" value="CarbopepD_reg_2"/>
    <property type="match status" value="1"/>
</dbReference>
<dbReference type="Pfam" id="PF00593">
    <property type="entry name" value="TonB_dep_Rec_b-barrel"/>
    <property type="match status" value="1"/>
</dbReference>
<dbReference type="InterPro" id="IPR036942">
    <property type="entry name" value="Beta-barrel_TonB_sf"/>
</dbReference>
<dbReference type="RefSeq" id="WP_004320143.1">
    <property type="nucleotide sequence ID" value="NZ_DAWEDY010000081.1"/>
</dbReference>
<evidence type="ECO:0000256" key="5">
    <source>
        <dbReference type="ARBA" id="ARBA00023077"/>
    </source>
</evidence>
<dbReference type="InterPro" id="IPR023996">
    <property type="entry name" value="TonB-dep_OMP_SusC/RagA"/>
</dbReference>
<dbReference type="Proteomes" id="UP000473905">
    <property type="component" value="Unassembled WGS sequence"/>
</dbReference>
<keyword evidence="13" id="KW-1185">Reference proteome</keyword>
<dbReference type="InterPro" id="IPR023997">
    <property type="entry name" value="TonB-dep_OMP_SusC/RagA_CS"/>
</dbReference>